<dbReference type="RefSeq" id="WP_160671981.1">
    <property type="nucleotide sequence ID" value="NZ_WTYN01000001.1"/>
</dbReference>
<dbReference type="InterPro" id="IPR028087">
    <property type="entry name" value="Tad_N"/>
</dbReference>
<keyword evidence="4" id="KW-1185">Reference proteome</keyword>
<feature type="domain" description="Putative Flp pilus-assembly TadG-like N-terminal" evidence="2">
    <location>
        <begin position="15"/>
        <end position="61"/>
    </location>
</feature>
<proteinExistence type="predicted"/>
<keyword evidence="1" id="KW-1133">Transmembrane helix</keyword>
<dbReference type="Pfam" id="PF13400">
    <property type="entry name" value="Tad"/>
    <property type="match status" value="1"/>
</dbReference>
<keyword evidence="1" id="KW-0472">Membrane</keyword>
<dbReference type="Proteomes" id="UP000445582">
    <property type="component" value="Unassembled WGS sequence"/>
</dbReference>
<evidence type="ECO:0000256" key="1">
    <source>
        <dbReference type="SAM" id="Phobius"/>
    </source>
</evidence>
<dbReference type="AlphaFoldDB" id="A0A844YGT5"/>
<evidence type="ECO:0000259" key="2">
    <source>
        <dbReference type="Pfam" id="PF13400"/>
    </source>
</evidence>
<protein>
    <submittedName>
        <fullName evidence="3">Pilus assembly protein</fullName>
    </submittedName>
</protein>
<dbReference type="EMBL" id="WTYN01000001">
    <property type="protein sequence ID" value="MXO62258.1"/>
    <property type="molecule type" value="Genomic_DNA"/>
</dbReference>
<gene>
    <name evidence="3" type="ORF">GRI48_04450</name>
</gene>
<organism evidence="3 4">
    <name type="scientific">Qipengyuania oceanensis</name>
    <dbReference type="NCBI Taxonomy" id="1463597"/>
    <lineage>
        <taxon>Bacteria</taxon>
        <taxon>Pseudomonadati</taxon>
        <taxon>Pseudomonadota</taxon>
        <taxon>Alphaproteobacteria</taxon>
        <taxon>Sphingomonadales</taxon>
        <taxon>Erythrobacteraceae</taxon>
        <taxon>Qipengyuania</taxon>
    </lineage>
</organism>
<evidence type="ECO:0000313" key="3">
    <source>
        <dbReference type="EMBL" id="MXO62258.1"/>
    </source>
</evidence>
<dbReference type="OrthoDB" id="8014659at2"/>
<sequence>MKRKVADCFKVDDRGAVAATYALSLFALIAVAGIGFDYARLAGMDSELQNAADQAALAGVTQLDQKTGACARATNAAIALLNNQSRLANDGVLSEVQINGGSTITVAADICSDETPGVRFWTDKDKSELADSDAEAAFIEVIVDDRVARYAFTPIVGALNDELNAAAMAGLGSAICKVPPLMICSPDPLAPFNASVKKGWGIKATGGGTWAPGAFGFLEVGDGTKEDVIIALAYGDANLDCAPLDGTQAEPGNDTNFYRALNTRFDIYDFSKGSGTTLGPCYDGDCPPAPNVTKDLVNFNTTFNGANACKITYNNNGWGFPANRFFPKVRNTATETAGTIHDADGVSAMGLGRDLCHYTSYGASCKSLNGLGAKDPTSRYGNGYWARGDYFQKYHTSLASVATTVASAGTNPATWTRYETYLWELGKLQVPNGAGGFTTVPGGAVPTANLAAGQRTTPVCQPAAVGGIDRRVLTVAVVKNCASLTPSTEIEVDEWVDVFLVEPVAIGISDKSESDNGRENNVIYVEVIGPASLGGKNGAGGPQEIRRDVPYLVQ</sequence>
<comment type="caution">
    <text evidence="3">The sequence shown here is derived from an EMBL/GenBank/DDBJ whole genome shotgun (WGS) entry which is preliminary data.</text>
</comment>
<accession>A0A844YGT5</accession>
<feature type="transmembrane region" description="Helical" evidence="1">
    <location>
        <begin position="21"/>
        <end position="39"/>
    </location>
</feature>
<name>A0A844YGT5_9SPHN</name>
<evidence type="ECO:0000313" key="4">
    <source>
        <dbReference type="Proteomes" id="UP000445582"/>
    </source>
</evidence>
<keyword evidence="1" id="KW-0812">Transmembrane</keyword>
<reference evidence="3 4" key="1">
    <citation type="submission" date="2019-12" db="EMBL/GenBank/DDBJ databases">
        <title>Genomic-based taxomic classification of the family Erythrobacteraceae.</title>
        <authorList>
            <person name="Xu L."/>
        </authorList>
    </citation>
    <scope>NUCLEOTIDE SEQUENCE [LARGE SCALE GENOMIC DNA]</scope>
    <source>
        <strain evidence="3 4">MCCC 1A09965</strain>
    </source>
</reference>